<sequence length="128" mass="14559">MAPKSNATRKAVIFVVLMIVASTLSSSSCYARTSNNISSCFVNVLPNYYFFSSQVLIGYLHLYSNHCTCLVNKNRHYFPLHTYINSILFFVHVGTYMDHGLNLQLKMERIFHASIRKSAKIVARPYAA</sequence>
<proteinExistence type="predicted"/>
<accession>A0A453MQX0</accession>
<reference evidence="2" key="3">
    <citation type="journal article" date="2017" name="Nature">
        <title>Genome sequence of the progenitor of the wheat D genome Aegilops tauschii.</title>
        <authorList>
            <person name="Luo M.C."/>
            <person name="Gu Y.Q."/>
            <person name="Puiu D."/>
            <person name="Wang H."/>
            <person name="Twardziok S.O."/>
            <person name="Deal K.R."/>
            <person name="Huo N."/>
            <person name="Zhu T."/>
            <person name="Wang L."/>
            <person name="Wang Y."/>
            <person name="McGuire P.E."/>
            <person name="Liu S."/>
            <person name="Long H."/>
            <person name="Ramasamy R.K."/>
            <person name="Rodriguez J.C."/>
            <person name="Van S.L."/>
            <person name="Yuan L."/>
            <person name="Wang Z."/>
            <person name="Xia Z."/>
            <person name="Xiao L."/>
            <person name="Anderson O.D."/>
            <person name="Ouyang S."/>
            <person name="Liang Y."/>
            <person name="Zimin A.V."/>
            <person name="Pertea G."/>
            <person name="Qi P."/>
            <person name="Bennetzen J.L."/>
            <person name="Dai X."/>
            <person name="Dawson M.W."/>
            <person name="Muller H.G."/>
            <person name="Kugler K."/>
            <person name="Rivarola-Duarte L."/>
            <person name="Spannagl M."/>
            <person name="Mayer K.F.X."/>
            <person name="Lu F.H."/>
            <person name="Bevan M.W."/>
            <person name="Leroy P."/>
            <person name="Li P."/>
            <person name="You F.M."/>
            <person name="Sun Q."/>
            <person name="Liu Z."/>
            <person name="Lyons E."/>
            <person name="Wicker T."/>
            <person name="Salzberg S.L."/>
            <person name="Devos K.M."/>
            <person name="Dvorak J."/>
        </authorList>
    </citation>
    <scope>NUCLEOTIDE SEQUENCE [LARGE SCALE GENOMIC DNA]</scope>
    <source>
        <strain evidence="2">cv. AL8/78</strain>
    </source>
</reference>
<reference evidence="3" key="1">
    <citation type="journal article" date="2014" name="Science">
        <title>Ancient hybridizations among the ancestral genomes of bread wheat.</title>
        <authorList>
            <consortium name="International Wheat Genome Sequencing Consortium,"/>
            <person name="Marcussen T."/>
            <person name="Sandve S.R."/>
            <person name="Heier L."/>
            <person name="Spannagl M."/>
            <person name="Pfeifer M."/>
            <person name="Jakobsen K.S."/>
            <person name="Wulff B.B."/>
            <person name="Steuernagel B."/>
            <person name="Mayer K.F."/>
            <person name="Olsen O.A."/>
        </authorList>
    </citation>
    <scope>NUCLEOTIDE SEQUENCE [LARGE SCALE GENOMIC DNA]</scope>
    <source>
        <strain evidence="3">cv. AL8/78</strain>
    </source>
</reference>
<reference evidence="3" key="2">
    <citation type="journal article" date="2017" name="Nat. Plants">
        <title>The Aegilops tauschii genome reveals multiple impacts of transposons.</title>
        <authorList>
            <person name="Zhao G."/>
            <person name="Zou C."/>
            <person name="Li K."/>
            <person name="Wang K."/>
            <person name="Li T."/>
            <person name="Gao L."/>
            <person name="Zhang X."/>
            <person name="Wang H."/>
            <person name="Yang Z."/>
            <person name="Liu X."/>
            <person name="Jiang W."/>
            <person name="Mao L."/>
            <person name="Kong X."/>
            <person name="Jiao Y."/>
            <person name="Jia J."/>
        </authorList>
    </citation>
    <scope>NUCLEOTIDE SEQUENCE [LARGE SCALE GENOMIC DNA]</scope>
    <source>
        <strain evidence="3">cv. AL8/78</strain>
    </source>
</reference>
<feature type="chain" id="PRO_5019256075" evidence="1">
    <location>
        <begin position="26"/>
        <end position="128"/>
    </location>
</feature>
<feature type="signal peptide" evidence="1">
    <location>
        <begin position="1"/>
        <end position="25"/>
    </location>
</feature>
<dbReference type="PROSITE" id="PS51257">
    <property type="entry name" value="PROKAR_LIPOPROTEIN"/>
    <property type="match status" value="1"/>
</dbReference>
<organism evidence="2 3">
    <name type="scientific">Aegilops tauschii subsp. strangulata</name>
    <name type="common">Goatgrass</name>
    <dbReference type="NCBI Taxonomy" id="200361"/>
    <lineage>
        <taxon>Eukaryota</taxon>
        <taxon>Viridiplantae</taxon>
        <taxon>Streptophyta</taxon>
        <taxon>Embryophyta</taxon>
        <taxon>Tracheophyta</taxon>
        <taxon>Spermatophyta</taxon>
        <taxon>Magnoliopsida</taxon>
        <taxon>Liliopsida</taxon>
        <taxon>Poales</taxon>
        <taxon>Poaceae</taxon>
        <taxon>BOP clade</taxon>
        <taxon>Pooideae</taxon>
        <taxon>Triticodae</taxon>
        <taxon>Triticeae</taxon>
        <taxon>Triticinae</taxon>
        <taxon>Aegilops</taxon>
    </lineage>
</organism>
<protein>
    <submittedName>
        <fullName evidence="2">Uncharacterized protein</fullName>
    </submittedName>
</protein>
<dbReference type="EnsemblPlants" id="AET6Gv20038400.1">
    <property type="protein sequence ID" value="AET6Gv20038400.1"/>
    <property type="gene ID" value="AET6Gv20038400"/>
</dbReference>
<dbReference type="Gramene" id="AET6Gv20038400.1">
    <property type="protein sequence ID" value="AET6Gv20038400.1"/>
    <property type="gene ID" value="AET6Gv20038400"/>
</dbReference>
<dbReference type="Proteomes" id="UP000015105">
    <property type="component" value="Chromosome 6D"/>
</dbReference>
<keyword evidence="1" id="KW-0732">Signal</keyword>
<dbReference type="AlphaFoldDB" id="A0A453MQX0"/>
<reference evidence="2" key="4">
    <citation type="submission" date="2019-03" db="UniProtKB">
        <authorList>
            <consortium name="EnsemblPlants"/>
        </authorList>
    </citation>
    <scope>IDENTIFICATION</scope>
</reference>
<evidence type="ECO:0000313" key="2">
    <source>
        <dbReference type="EnsemblPlants" id="AET6Gv20038400.1"/>
    </source>
</evidence>
<keyword evidence="3" id="KW-1185">Reference proteome</keyword>
<evidence type="ECO:0000256" key="1">
    <source>
        <dbReference type="SAM" id="SignalP"/>
    </source>
</evidence>
<reference evidence="2" key="5">
    <citation type="journal article" date="2021" name="G3 (Bethesda)">
        <title>Aegilops tauschii genome assembly Aet v5.0 features greater sequence contiguity and improved annotation.</title>
        <authorList>
            <person name="Wang L."/>
            <person name="Zhu T."/>
            <person name="Rodriguez J.C."/>
            <person name="Deal K.R."/>
            <person name="Dubcovsky J."/>
            <person name="McGuire P.E."/>
            <person name="Lux T."/>
            <person name="Spannagl M."/>
            <person name="Mayer K.F.X."/>
            <person name="Baldrich P."/>
            <person name="Meyers B.C."/>
            <person name="Huo N."/>
            <person name="Gu Y.Q."/>
            <person name="Zhou H."/>
            <person name="Devos K.M."/>
            <person name="Bennetzen J.L."/>
            <person name="Unver T."/>
            <person name="Budak H."/>
            <person name="Gulick P.J."/>
            <person name="Galiba G."/>
            <person name="Kalapos B."/>
            <person name="Nelson D.R."/>
            <person name="Li P."/>
            <person name="You F.M."/>
            <person name="Luo M.C."/>
            <person name="Dvorak J."/>
        </authorList>
    </citation>
    <scope>NUCLEOTIDE SEQUENCE [LARGE SCALE GENOMIC DNA]</scope>
    <source>
        <strain evidence="2">cv. AL8/78</strain>
    </source>
</reference>
<name>A0A453MQX0_AEGTS</name>
<evidence type="ECO:0000313" key="3">
    <source>
        <dbReference type="Proteomes" id="UP000015105"/>
    </source>
</evidence>